<feature type="domain" description="Lon proteolytic" evidence="1">
    <location>
        <begin position="218"/>
        <end position="308"/>
    </location>
</feature>
<dbReference type="SUPFAM" id="SSF54211">
    <property type="entry name" value="Ribosomal protein S5 domain 2-like"/>
    <property type="match status" value="1"/>
</dbReference>
<dbReference type="Pfam" id="PF05362">
    <property type="entry name" value="Lon_C"/>
    <property type="match status" value="1"/>
</dbReference>
<dbReference type="SUPFAM" id="SSF50156">
    <property type="entry name" value="PDZ domain-like"/>
    <property type="match status" value="1"/>
</dbReference>
<reference evidence="3 4" key="1">
    <citation type="submission" date="2020-04" db="EMBL/GenBank/DDBJ databases">
        <title>MicrobeNet Type strains.</title>
        <authorList>
            <person name="Nicholson A.C."/>
        </authorList>
    </citation>
    <scope>NUCLEOTIDE SEQUENCE [LARGE SCALE GENOMIC DNA]</scope>
    <source>
        <strain evidence="3 4">ATCC BAA-789</strain>
    </source>
</reference>
<dbReference type="Proteomes" id="UP000774283">
    <property type="component" value="Unassembled WGS sequence"/>
</dbReference>
<dbReference type="GO" id="GO:0006508">
    <property type="term" value="P:proteolysis"/>
    <property type="evidence" value="ECO:0007669"/>
    <property type="project" value="InterPro"/>
</dbReference>
<dbReference type="InterPro" id="IPR014721">
    <property type="entry name" value="Ribsml_uS5_D2-typ_fold_subgr"/>
</dbReference>
<evidence type="ECO:0000313" key="4">
    <source>
        <dbReference type="Proteomes" id="UP000774283"/>
    </source>
</evidence>
<sequence>MLALPTSFVVRMPGPSFDTLGGEGDDRVIVIEDRETFKPSGQLRLTTVSALGNPDSRVPVLRLVRAWFDPDEGVYPLEAIYPQGVTVDQTTQVNQADMVTSQERASVAALRQLGIDVPSTLTVVSADPDMNAVGVVEPGDVLTTLDGVELTDFDHLSTLMDGKTPGSTVTVGVLRDGKPFDLEIVTSASGGRAYLGVSLEIDFDMPFPVTVQIDDVGGPSAGMMFALGIMDLLTPEDEAGGQVIAGTGTLETIAGEVGEIGGITFKMRGARDEGATWFLAPRGNCDEVVDHVPDGMTVVSVETLAEAYDAVVAIGAGRGATLPGCS</sequence>
<dbReference type="InterPro" id="IPR008269">
    <property type="entry name" value="Lon_proteolytic"/>
</dbReference>
<dbReference type="InterPro" id="IPR020568">
    <property type="entry name" value="Ribosomal_Su5_D2-typ_SF"/>
</dbReference>
<name>A0A9X5F943_9MICO</name>
<dbReference type="Gene3D" id="3.30.230.10">
    <property type="match status" value="1"/>
</dbReference>
<dbReference type="GO" id="GO:0004176">
    <property type="term" value="F:ATP-dependent peptidase activity"/>
    <property type="evidence" value="ECO:0007669"/>
    <property type="project" value="InterPro"/>
</dbReference>
<dbReference type="Gene3D" id="2.30.42.10">
    <property type="match status" value="1"/>
</dbReference>
<dbReference type="InterPro" id="IPR001478">
    <property type="entry name" value="PDZ"/>
</dbReference>
<keyword evidence="4" id="KW-1185">Reference proteome</keyword>
<evidence type="ECO:0000313" key="3">
    <source>
        <dbReference type="EMBL" id="NKX92081.1"/>
    </source>
</evidence>
<feature type="domain" description="PDZ" evidence="2">
    <location>
        <begin position="121"/>
        <end position="184"/>
    </location>
</feature>
<accession>A0A9X5F943</accession>
<protein>
    <submittedName>
        <fullName evidence="3">PDZ domain-containing protein</fullName>
    </submittedName>
</protein>
<gene>
    <name evidence="3" type="ORF">HF995_02135</name>
</gene>
<organism evidence="3 4">
    <name type="scientific">Sanguibacter hominis ATCC BAA-789</name>
    <dbReference type="NCBI Taxonomy" id="1312740"/>
    <lineage>
        <taxon>Bacteria</taxon>
        <taxon>Bacillati</taxon>
        <taxon>Actinomycetota</taxon>
        <taxon>Actinomycetes</taxon>
        <taxon>Micrococcales</taxon>
        <taxon>Sanguibacteraceae</taxon>
        <taxon>Sanguibacter</taxon>
    </lineage>
</organism>
<comment type="caution">
    <text evidence="3">The sequence shown here is derived from an EMBL/GenBank/DDBJ whole genome shotgun (WGS) entry which is preliminary data.</text>
</comment>
<dbReference type="InterPro" id="IPR036034">
    <property type="entry name" value="PDZ_sf"/>
</dbReference>
<proteinExistence type="predicted"/>
<evidence type="ECO:0000259" key="1">
    <source>
        <dbReference type="Pfam" id="PF05362"/>
    </source>
</evidence>
<dbReference type="AlphaFoldDB" id="A0A9X5F943"/>
<evidence type="ECO:0000259" key="2">
    <source>
        <dbReference type="Pfam" id="PF13180"/>
    </source>
</evidence>
<dbReference type="GO" id="GO:0004252">
    <property type="term" value="F:serine-type endopeptidase activity"/>
    <property type="evidence" value="ECO:0007669"/>
    <property type="project" value="InterPro"/>
</dbReference>
<dbReference type="Pfam" id="PF13180">
    <property type="entry name" value="PDZ_2"/>
    <property type="match status" value="1"/>
</dbReference>
<dbReference type="EMBL" id="JAAXOW010000001">
    <property type="protein sequence ID" value="NKX92081.1"/>
    <property type="molecule type" value="Genomic_DNA"/>
</dbReference>